<feature type="compositionally biased region" description="Basic and acidic residues" evidence="1">
    <location>
        <begin position="7"/>
        <end position="30"/>
    </location>
</feature>
<protein>
    <submittedName>
        <fullName evidence="2">Uncharacterized protein</fullName>
    </submittedName>
</protein>
<evidence type="ECO:0000313" key="3">
    <source>
        <dbReference type="Proteomes" id="UP001139409"/>
    </source>
</evidence>
<dbReference type="EMBL" id="JAIXNE010000002">
    <property type="protein sequence ID" value="MCA6075608.1"/>
    <property type="molecule type" value="Genomic_DNA"/>
</dbReference>
<dbReference type="AlphaFoldDB" id="A0A9X1HRE9"/>
<accession>A0A9X1HRE9</accession>
<feature type="region of interest" description="Disordered" evidence="1">
    <location>
        <begin position="1"/>
        <end position="35"/>
    </location>
</feature>
<organism evidence="2 3">
    <name type="scientific">Fulvivirga sedimenti</name>
    <dbReference type="NCBI Taxonomy" id="2879465"/>
    <lineage>
        <taxon>Bacteria</taxon>
        <taxon>Pseudomonadati</taxon>
        <taxon>Bacteroidota</taxon>
        <taxon>Cytophagia</taxon>
        <taxon>Cytophagales</taxon>
        <taxon>Fulvivirgaceae</taxon>
        <taxon>Fulvivirga</taxon>
    </lineage>
</organism>
<reference evidence="2" key="1">
    <citation type="submission" date="2021-09" db="EMBL/GenBank/DDBJ databases">
        <title>Fulvivirga sp. isolated from coastal sediment.</title>
        <authorList>
            <person name="Yu H."/>
        </authorList>
    </citation>
    <scope>NUCLEOTIDE SEQUENCE</scope>
    <source>
        <strain evidence="2">1062</strain>
    </source>
</reference>
<keyword evidence="3" id="KW-1185">Reference proteome</keyword>
<gene>
    <name evidence="2" type="ORF">LDX50_12070</name>
</gene>
<dbReference type="Proteomes" id="UP001139409">
    <property type="component" value="Unassembled WGS sequence"/>
</dbReference>
<evidence type="ECO:0000256" key="1">
    <source>
        <dbReference type="SAM" id="MobiDB-lite"/>
    </source>
</evidence>
<evidence type="ECO:0000313" key="2">
    <source>
        <dbReference type="EMBL" id="MCA6075608.1"/>
    </source>
</evidence>
<sequence length="54" mass="5980">MFQMHANQKEIPARLRDSTEFRRDDGEGRSTENYINTPACAIAPAGKPACREAG</sequence>
<proteinExistence type="predicted"/>
<name>A0A9X1HRE9_9BACT</name>
<dbReference type="RefSeq" id="WP_225698705.1">
    <property type="nucleotide sequence ID" value="NZ_JAIXNE010000002.1"/>
</dbReference>
<comment type="caution">
    <text evidence="2">The sequence shown here is derived from an EMBL/GenBank/DDBJ whole genome shotgun (WGS) entry which is preliminary data.</text>
</comment>